<reference evidence="2" key="1">
    <citation type="submission" date="2019-10" db="EMBL/GenBank/DDBJ databases">
        <authorList>
            <person name="Zhang R."/>
            <person name="Pan Y."/>
            <person name="Wang J."/>
            <person name="Ma R."/>
            <person name="Yu S."/>
        </authorList>
    </citation>
    <scope>NUCLEOTIDE SEQUENCE</scope>
    <source>
        <strain evidence="2">LA-IB0</strain>
        <tissue evidence="2">Leaf</tissue>
    </source>
</reference>
<proteinExistence type="predicted"/>
<feature type="domain" description="KIB1-4 beta-propeller" evidence="1">
    <location>
        <begin position="1"/>
        <end position="64"/>
    </location>
</feature>
<dbReference type="PANTHER" id="PTHR44586:SF25">
    <property type="entry name" value="(WILD MALAYSIAN BANANA) HYPOTHETICAL PROTEIN"/>
    <property type="match status" value="1"/>
</dbReference>
<dbReference type="Pfam" id="PF03478">
    <property type="entry name" value="Beta-prop_KIB1-4"/>
    <property type="match status" value="1"/>
</dbReference>
<dbReference type="Proteomes" id="UP000826271">
    <property type="component" value="Unassembled WGS sequence"/>
</dbReference>
<name>A0AAV6X6X7_9LAMI</name>
<protein>
    <recommendedName>
        <fullName evidence="1">KIB1-4 beta-propeller domain-containing protein</fullName>
    </recommendedName>
</protein>
<dbReference type="EMBL" id="WHWC01000010">
    <property type="protein sequence ID" value="KAG8374965.1"/>
    <property type="molecule type" value="Genomic_DNA"/>
</dbReference>
<gene>
    <name evidence="2" type="ORF">BUALT_Bualt10G0050500</name>
</gene>
<dbReference type="AlphaFoldDB" id="A0AAV6X6X7"/>
<evidence type="ECO:0000313" key="3">
    <source>
        <dbReference type="Proteomes" id="UP000826271"/>
    </source>
</evidence>
<comment type="caution">
    <text evidence="2">The sequence shown here is derived from an EMBL/GenBank/DDBJ whole genome shotgun (WGS) entry which is preliminary data.</text>
</comment>
<accession>A0AAV6X6X7</accession>
<dbReference type="PANTHER" id="PTHR44586">
    <property type="entry name" value="F-BOX DOMAIN CONTAINING PROTEIN, EXPRESSED"/>
    <property type="match status" value="1"/>
</dbReference>
<keyword evidence="3" id="KW-1185">Reference proteome</keyword>
<organism evidence="2 3">
    <name type="scientific">Buddleja alternifolia</name>
    <dbReference type="NCBI Taxonomy" id="168488"/>
    <lineage>
        <taxon>Eukaryota</taxon>
        <taxon>Viridiplantae</taxon>
        <taxon>Streptophyta</taxon>
        <taxon>Embryophyta</taxon>
        <taxon>Tracheophyta</taxon>
        <taxon>Spermatophyta</taxon>
        <taxon>Magnoliopsida</taxon>
        <taxon>eudicotyledons</taxon>
        <taxon>Gunneridae</taxon>
        <taxon>Pentapetalae</taxon>
        <taxon>asterids</taxon>
        <taxon>lamiids</taxon>
        <taxon>Lamiales</taxon>
        <taxon>Scrophulariaceae</taxon>
        <taxon>Buddlejeae</taxon>
        <taxon>Buddleja</taxon>
    </lineage>
</organism>
<evidence type="ECO:0000313" key="2">
    <source>
        <dbReference type="EMBL" id="KAG8374965.1"/>
    </source>
</evidence>
<sequence length="113" mass="12652">MVLSNSPTVKADLVVTVIWGKDNQLGFSRPGDDSWTEMASWDGTFSDIIYHNGMLYALDVNRRVLEIFEIDLKGGSHEEVENLGNKALFLGHDASFCIELSTWNEIKPNCIFG</sequence>
<dbReference type="InterPro" id="IPR005174">
    <property type="entry name" value="KIB1-4_b-propeller"/>
</dbReference>
<evidence type="ECO:0000259" key="1">
    <source>
        <dbReference type="Pfam" id="PF03478"/>
    </source>
</evidence>